<reference evidence="1 2" key="1">
    <citation type="journal article" date="2018" name="Front. Plant Sci.">
        <title>Red Clover (Trifolium pratense) and Zigzag Clover (T. medium) - A Picture of Genomic Similarities and Differences.</title>
        <authorList>
            <person name="Dluhosova J."/>
            <person name="Istvanek J."/>
            <person name="Nedelnik J."/>
            <person name="Repkova J."/>
        </authorList>
    </citation>
    <scope>NUCLEOTIDE SEQUENCE [LARGE SCALE GENOMIC DNA]</scope>
    <source>
        <strain evidence="2">cv. 10/8</strain>
        <tissue evidence="1">Leaf</tissue>
    </source>
</reference>
<accession>A0A392UF81</accession>
<keyword evidence="2" id="KW-1185">Reference proteome</keyword>
<comment type="caution">
    <text evidence="1">The sequence shown here is derived from an EMBL/GenBank/DDBJ whole genome shotgun (WGS) entry which is preliminary data.</text>
</comment>
<dbReference type="Proteomes" id="UP000265520">
    <property type="component" value="Unassembled WGS sequence"/>
</dbReference>
<proteinExistence type="predicted"/>
<sequence>SQVRTISLKKTFIPHLTDLSVGVSTGAQPPFASTGALSEQRRTRSLFWSSEISGAVCGKL</sequence>
<dbReference type="AlphaFoldDB" id="A0A392UF81"/>
<protein>
    <submittedName>
        <fullName evidence="1">Uncharacterized protein</fullName>
    </submittedName>
</protein>
<feature type="non-terminal residue" evidence="1">
    <location>
        <position position="1"/>
    </location>
</feature>
<evidence type="ECO:0000313" key="2">
    <source>
        <dbReference type="Proteomes" id="UP000265520"/>
    </source>
</evidence>
<name>A0A392UF81_9FABA</name>
<organism evidence="1 2">
    <name type="scientific">Trifolium medium</name>
    <dbReference type="NCBI Taxonomy" id="97028"/>
    <lineage>
        <taxon>Eukaryota</taxon>
        <taxon>Viridiplantae</taxon>
        <taxon>Streptophyta</taxon>
        <taxon>Embryophyta</taxon>
        <taxon>Tracheophyta</taxon>
        <taxon>Spermatophyta</taxon>
        <taxon>Magnoliopsida</taxon>
        <taxon>eudicotyledons</taxon>
        <taxon>Gunneridae</taxon>
        <taxon>Pentapetalae</taxon>
        <taxon>rosids</taxon>
        <taxon>fabids</taxon>
        <taxon>Fabales</taxon>
        <taxon>Fabaceae</taxon>
        <taxon>Papilionoideae</taxon>
        <taxon>50 kb inversion clade</taxon>
        <taxon>NPAAA clade</taxon>
        <taxon>Hologalegina</taxon>
        <taxon>IRL clade</taxon>
        <taxon>Trifolieae</taxon>
        <taxon>Trifolium</taxon>
    </lineage>
</organism>
<evidence type="ECO:0000313" key="1">
    <source>
        <dbReference type="EMBL" id="MCI71344.1"/>
    </source>
</evidence>
<dbReference type="EMBL" id="LXQA010794549">
    <property type="protein sequence ID" value="MCI71344.1"/>
    <property type="molecule type" value="Genomic_DNA"/>
</dbReference>